<dbReference type="Proteomes" id="UP000242146">
    <property type="component" value="Unassembled WGS sequence"/>
</dbReference>
<reference evidence="2 3" key="1">
    <citation type="submission" date="2016-07" db="EMBL/GenBank/DDBJ databases">
        <title>Pervasive Adenine N6-methylation of Active Genes in Fungi.</title>
        <authorList>
            <consortium name="DOE Joint Genome Institute"/>
            <person name="Mondo S.J."/>
            <person name="Dannebaum R.O."/>
            <person name="Kuo R.C."/>
            <person name="Labutti K."/>
            <person name="Haridas S."/>
            <person name="Kuo A."/>
            <person name="Salamov A."/>
            <person name="Ahrendt S.R."/>
            <person name="Lipzen A."/>
            <person name="Sullivan W."/>
            <person name="Andreopoulos W.B."/>
            <person name="Clum A."/>
            <person name="Lindquist E."/>
            <person name="Daum C."/>
            <person name="Ramamoorthy G.K."/>
            <person name="Gryganskyi A."/>
            <person name="Culley D."/>
            <person name="Magnuson J.K."/>
            <person name="James T.Y."/>
            <person name="O'Malley M.A."/>
            <person name="Stajich J.E."/>
            <person name="Spatafora J.W."/>
            <person name="Visel A."/>
            <person name="Grigoriev I.V."/>
        </authorList>
    </citation>
    <scope>NUCLEOTIDE SEQUENCE [LARGE SCALE GENOMIC DNA]</scope>
    <source>
        <strain evidence="2 3">NRRL 3301</strain>
    </source>
</reference>
<evidence type="ECO:0000259" key="1">
    <source>
        <dbReference type="PROSITE" id="PS00028"/>
    </source>
</evidence>
<evidence type="ECO:0000313" key="3">
    <source>
        <dbReference type="Proteomes" id="UP000242146"/>
    </source>
</evidence>
<accession>A0A1X2GXH4</accession>
<dbReference type="OrthoDB" id="2256991at2759"/>
<keyword evidence="3" id="KW-1185">Reference proteome</keyword>
<organism evidence="2 3">
    <name type="scientific">Hesseltinella vesiculosa</name>
    <dbReference type="NCBI Taxonomy" id="101127"/>
    <lineage>
        <taxon>Eukaryota</taxon>
        <taxon>Fungi</taxon>
        <taxon>Fungi incertae sedis</taxon>
        <taxon>Mucoromycota</taxon>
        <taxon>Mucoromycotina</taxon>
        <taxon>Mucoromycetes</taxon>
        <taxon>Mucorales</taxon>
        <taxon>Cunninghamellaceae</taxon>
        <taxon>Hesseltinella</taxon>
    </lineage>
</organism>
<sequence length="409" mass="47044">MCPSCIDLFDEKPALEQHVNEQHLVFDAQHSFSVADDTNSEWTVSDLNMTRKFNEFRDDVIKNSHKYTNLDQFFHQLLAMSSILFIQRRNFYNNIPEHIMDPQIQQNTRTVLLNELNFRRTLQPGDHEAIKAILTEYRDDIKDMLDVRIDLLTMAKAKPEPERNVLLAIEGLIPTLKDLDLPCLSSENHLTAGYIHPVIQHLFAHNPSHIAQCANILPRFENADKRPDYFVQKFEHYQYASTFCFGEIKVDTANDISCLNDFYRLALFAKTEMDTSHMNAVICFQTIGLSTTFYIMTRKPNMLVFVELVTIVLPSNKPSIMSILGYLDDLYSLATLHMSLESTCQTSFQIPYLTIRIRPIHYQNVAAKTTCVSWCHCIKVKTINSLPPMPSTDFTAQALVPPTWLARSS</sequence>
<evidence type="ECO:0000313" key="2">
    <source>
        <dbReference type="EMBL" id="ORX62308.1"/>
    </source>
</evidence>
<protein>
    <recommendedName>
        <fullName evidence="1">C2H2-type domain-containing protein</fullName>
    </recommendedName>
</protein>
<gene>
    <name evidence="2" type="ORF">DM01DRAFT_1403976</name>
</gene>
<proteinExistence type="predicted"/>
<feature type="domain" description="C2H2-type" evidence="1">
    <location>
        <begin position="2"/>
        <end position="23"/>
    </location>
</feature>
<name>A0A1X2GXH4_9FUNG</name>
<dbReference type="InterPro" id="IPR013087">
    <property type="entry name" value="Znf_C2H2_type"/>
</dbReference>
<dbReference type="PROSITE" id="PS00028">
    <property type="entry name" value="ZINC_FINGER_C2H2_1"/>
    <property type="match status" value="1"/>
</dbReference>
<comment type="caution">
    <text evidence="2">The sequence shown here is derived from an EMBL/GenBank/DDBJ whole genome shotgun (WGS) entry which is preliminary data.</text>
</comment>
<dbReference type="AlphaFoldDB" id="A0A1X2GXH4"/>
<dbReference type="EMBL" id="MCGT01000002">
    <property type="protein sequence ID" value="ORX62308.1"/>
    <property type="molecule type" value="Genomic_DNA"/>
</dbReference>